<evidence type="ECO:0000256" key="5">
    <source>
        <dbReference type="ARBA" id="ARBA00047317"/>
    </source>
</evidence>
<reference evidence="8" key="1">
    <citation type="journal article" date="2011" name="Environ. Microbiol.">
        <title>Genomic insights into the metabolic potential of the polycyclic aromatic hydrocarbon degrading sulfate-reducing Deltaproteobacterium N47.</title>
        <authorList>
            <person name="Bergmann F."/>
            <person name="Selesi D."/>
            <person name="Weinmaier T."/>
            <person name="Tischler P."/>
            <person name="Rattei T."/>
            <person name="Meckenstock R.U."/>
        </authorList>
    </citation>
    <scope>NUCLEOTIDE SEQUENCE</scope>
</reference>
<dbReference type="Pfam" id="PF00994">
    <property type="entry name" value="MoCF_biosynth"/>
    <property type="match status" value="1"/>
</dbReference>
<protein>
    <recommendedName>
        <fullName evidence="6">Molybdopterin molybdenumtransferase</fullName>
        <ecNumber evidence="6">2.10.1.1</ecNumber>
    </recommendedName>
</protein>
<comment type="catalytic activity">
    <reaction evidence="5">
        <text>adenylyl-molybdopterin + molybdate = Mo-molybdopterin + AMP + H(+)</text>
        <dbReference type="Rhea" id="RHEA:35047"/>
        <dbReference type="ChEBI" id="CHEBI:15378"/>
        <dbReference type="ChEBI" id="CHEBI:36264"/>
        <dbReference type="ChEBI" id="CHEBI:62727"/>
        <dbReference type="ChEBI" id="CHEBI:71302"/>
        <dbReference type="ChEBI" id="CHEBI:456215"/>
        <dbReference type="EC" id="2.10.1.1"/>
    </reaction>
</comment>
<dbReference type="InterPro" id="IPR036688">
    <property type="entry name" value="MoeA_C_domain_IV_sf"/>
</dbReference>
<dbReference type="PANTHER" id="PTHR10192:SF5">
    <property type="entry name" value="GEPHYRIN"/>
    <property type="match status" value="1"/>
</dbReference>
<keyword evidence="6" id="KW-0808">Transferase</keyword>
<dbReference type="InterPro" id="IPR038987">
    <property type="entry name" value="MoeA-like"/>
</dbReference>
<dbReference type="Gene3D" id="3.90.105.10">
    <property type="entry name" value="Molybdopterin biosynthesis moea protein, domain 2"/>
    <property type="match status" value="1"/>
</dbReference>
<comment type="similarity">
    <text evidence="3 6">Belongs to the MoeA family.</text>
</comment>
<dbReference type="AlphaFoldDB" id="E1YC36"/>
<dbReference type="InterPro" id="IPR005110">
    <property type="entry name" value="MoeA_linker/N"/>
</dbReference>
<comment type="pathway">
    <text evidence="2 6">Cofactor biosynthesis; molybdopterin biosynthesis.</text>
</comment>
<sequence>MLMKDFFKVIDPDKVLEYVSLFQSVETEEILLEDTQCRILAENIIADSDLPPFPRSTMDGYAVCASSTFGASDENPAYINIAGQIAMGKSPFFTVKDGEAARISTGGMLPDGADSVIMIEHTEVLDEQTIEIYKSIAPGHNVIEKGEDFLKGSIILPKGRKIRPQETGLLAAFGKEKVKVYKKPVISIISTGDEVVPVSQIPVSGQIRDINSYTLSNQVKEAGGIPLTFGIVKDNYKNLYDICSNALLRSDMVLISGGSSVGVRDFTIEVLSDLPDSEIIVHGISISPGKPTILARSGKKAVWGIPGHVVSAMVVFTAVVKPFIEKISGNTSANIIPAISAKLTRNIASAQGRTDYVRVRLIEKDGVVLAEPVLGKSGLINTMIRADGLIKIGKNTEGLLKDTMVDVIIQ</sequence>
<dbReference type="PANTHER" id="PTHR10192">
    <property type="entry name" value="MOLYBDOPTERIN BIOSYNTHESIS PROTEIN"/>
    <property type="match status" value="1"/>
</dbReference>
<dbReference type="GO" id="GO:0006777">
    <property type="term" value="P:Mo-molybdopterin cofactor biosynthetic process"/>
    <property type="evidence" value="ECO:0007669"/>
    <property type="project" value="UniProtKB-UniRule"/>
</dbReference>
<dbReference type="InterPro" id="IPR036425">
    <property type="entry name" value="MoaB/Mog-like_dom_sf"/>
</dbReference>
<dbReference type="GO" id="GO:0061599">
    <property type="term" value="F:molybdopterin molybdotransferase activity"/>
    <property type="evidence" value="ECO:0007669"/>
    <property type="project" value="UniProtKB-UniRule"/>
</dbReference>
<dbReference type="EMBL" id="FR695868">
    <property type="protein sequence ID" value="CBX28130.1"/>
    <property type="molecule type" value="Genomic_DNA"/>
</dbReference>
<dbReference type="Gene3D" id="2.40.340.10">
    <property type="entry name" value="MoeA, C-terminal, domain IV"/>
    <property type="match status" value="1"/>
</dbReference>
<dbReference type="InterPro" id="IPR005111">
    <property type="entry name" value="MoeA_C_domain_IV"/>
</dbReference>
<evidence type="ECO:0000256" key="3">
    <source>
        <dbReference type="ARBA" id="ARBA00010763"/>
    </source>
</evidence>
<dbReference type="NCBIfam" id="NF045515">
    <property type="entry name" value="Glp_gephyrin"/>
    <property type="match status" value="1"/>
</dbReference>
<dbReference type="Gene3D" id="2.170.190.11">
    <property type="entry name" value="Molybdopterin biosynthesis moea protein, domain 3"/>
    <property type="match status" value="1"/>
</dbReference>
<keyword evidence="6" id="KW-0500">Molybdenum</keyword>
<dbReference type="NCBIfam" id="TIGR00177">
    <property type="entry name" value="molyb_syn"/>
    <property type="match status" value="1"/>
</dbReference>
<evidence type="ECO:0000256" key="2">
    <source>
        <dbReference type="ARBA" id="ARBA00005046"/>
    </source>
</evidence>
<comment type="cofactor">
    <cofactor evidence="6">
        <name>Mg(2+)</name>
        <dbReference type="ChEBI" id="CHEBI:18420"/>
    </cofactor>
</comment>
<organism evidence="8">
    <name type="scientific">uncultured Desulfobacterium sp</name>
    <dbReference type="NCBI Taxonomy" id="201089"/>
    <lineage>
        <taxon>Bacteria</taxon>
        <taxon>Pseudomonadati</taxon>
        <taxon>Thermodesulfobacteriota</taxon>
        <taxon>Desulfobacteria</taxon>
        <taxon>Desulfobacterales</taxon>
        <taxon>Desulfobacteriaceae</taxon>
        <taxon>Desulfobacterium</taxon>
        <taxon>environmental samples</taxon>
    </lineage>
</organism>
<dbReference type="Gene3D" id="3.40.980.10">
    <property type="entry name" value="MoaB/Mog-like domain"/>
    <property type="match status" value="1"/>
</dbReference>
<comment type="function">
    <text evidence="1 6">Catalyzes the insertion of molybdate into adenylated molybdopterin with the concomitant release of AMP.</text>
</comment>
<dbReference type="FunFam" id="2.170.190.11:FF:000001">
    <property type="entry name" value="Molybdopterin molybdenumtransferase"/>
    <property type="match status" value="1"/>
</dbReference>
<dbReference type="SUPFAM" id="SSF53218">
    <property type="entry name" value="Molybdenum cofactor biosynthesis proteins"/>
    <property type="match status" value="1"/>
</dbReference>
<dbReference type="SMART" id="SM00852">
    <property type="entry name" value="MoCF_biosynth"/>
    <property type="match status" value="1"/>
</dbReference>
<dbReference type="Pfam" id="PF03454">
    <property type="entry name" value="MoeA_C"/>
    <property type="match status" value="1"/>
</dbReference>
<feature type="domain" description="MoaB/Mog" evidence="7">
    <location>
        <begin position="187"/>
        <end position="326"/>
    </location>
</feature>
<keyword evidence="6" id="KW-0460">Magnesium</keyword>
<keyword evidence="6" id="KW-0479">Metal-binding</keyword>
<dbReference type="SUPFAM" id="SSF63882">
    <property type="entry name" value="MoeA N-terminal region -like"/>
    <property type="match status" value="1"/>
</dbReference>
<dbReference type="GO" id="GO:0046872">
    <property type="term" value="F:metal ion binding"/>
    <property type="evidence" value="ECO:0007669"/>
    <property type="project" value="UniProtKB-UniRule"/>
</dbReference>
<gene>
    <name evidence="8" type="ORF">N47_G34540</name>
</gene>
<dbReference type="InterPro" id="IPR001453">
    <property type="entry name" value="MoaB/Mog_dom"/>
</dbReference>
<evidence type="ECO:0000256" key="1">
    <source>
        <dbReference type="ARBA" id="ARBA00002901"/>
    </source>
</evidence>
<accession>E1YC36</accession>
<evidence type="ECO:0000313" key="8">
    <source>
        <dbReference type="EMBL" id="CBX28130.1"/>
    </source>
</evidence>
<evidence type="ECO:0000256" key="6">
    <source>
        <dbReference type="RuleBase" id="RU365090"/>
    </source>
</evidence>
<dbReference type="CDD" id="cd00887">
    <property type="entry name" value="MoeA"/>
    <property type="match status" value="1"/>
</dbReference>
<keyword evidence="4 6" id="KW-0501">Molybdenum cofactor biosynthesis</keyword>
<dbReference type="UniPathway" id="UPA00344"/>
<name>E1YC36_9BACT</name>
<dbReference type="EC" id="2.10.1.1" evidence="6"/>
<dbReference type="InterPro" id="IPR036135">
    <property type="entry name" value="MoeA_linker/N_sf"/>
</dbReference>
<evidence type="ECO:0000256" key="4">
    <source>
        <dbReference type="ARBA" id="ARBA00023150"/>
    </source>
</evidence>
<proteinExistence type="inferred from homology"/>
<evidence type="ECO:0000259" key="7">
    <source>
        <dbReference type="SMART" id="SM00852"/>
    </source>
</evidence>
<dbReference type="GO" id="GO:0005829">
    <property type="term" value="C:cytosol"/>
    <property type="evidence" value="ECO:0007669"/>
    <property type="project" value="TreeGrafter"/>
</dbReference>
<dbReference type="SUPFAM" id="SSF63867">
    <property type="entry name" value="MoeA C-terminal domain-like"/>
    <property type="match status" value="1"/>
</dbReference>
<dbReference type="Pfam" id="PF03453">
    <property type="entry name" value="MoeA_N"/>
    <property type="match status" value="1"/>
</dbReference>